<evidence type="ECO:0000313" key="3">
    <source>
        <dbReference type="Proteomes" id="UP000523795"/>
    </source>
</evidence>
<keyword evidence="3" id="KW-1185">Reference proteome</keyword>
<reference evidence="2 3" key="1">
    <citation type="submission" date="2020-04" db="EMBL/GenBank/DDBJ databases">
        <authorList>
            <person name="Liu S."/>
        </authorList>
    </citation>
    <scope>NUCLEOTIDE SEQUENCE [LARGE SCALE GENOMIC DNA]</scope>
    <source>
        <strain evidence="2 3">CGMCC 1.15091</strain>
    </source>
</reference>
<evidence type="ECO:0000256" key="1">
    <source>
        <dbReference type="SAM" id="Phobius"/>
    </source>
</evidence>
<keyword evidence="1" id="KW-0812">Transmembrane</keyword>
<feature type="transmembrane region" description="Helical" evidence="1">
    <location>
        <begin position="102"/>
        <end position="124"/>
    </location>
</feature>
<proteinExistence type="predicted"/>
<organism evidence="2 3">
    <name type="scientific">Arthrobacter deserti</name>
    <dbReference type="NCBI Taxonomy" id="1742687"/>
    <lineage>
        <taxon>Bacteria</taxon>
        <taxon>Bacillati</taxon>
        <taxon>Actinomycetota</taxon>
        <taxon>Actinomycetes</taxon>
        <taxon>Micrococcales</taxon>
        <taxon>Micrococcaceae</taxon>
        <taxon>Arthrobacter</taxon>
    </lineage>
</organism>
<dbReference type="Proteomes" id="UP000523795">
    <property type="component" value="Unassembled WGS sequence"/>
</dbReference>
<protein>
    <submittedName>
        <fullName evidence="2">Uncharacterized protein</fullName>
    </submittedName>
</protein>
<dbReference type="EMBL" id="JAAZSR010000028">
    <property type="protein sequence ID" value="NKX49647.1"/>
    <property type="molecule type" value="Genomic_DNA"/>
</dbReference>
<evidence type="ECO:0000313" key="2">
    <source>
        <dbReference type="EMBL" id="NKX49647.1"/>
    </source>
</evidence>
<name>A0ABX1JJZ5_9MICC</name>
<keyword evidence="1" id="KW-0472">Membrane</keyword>
<sequence>MDQNSPVQRQNVQRQLAIVEVARRARGRSMPEIKQMLMEAFARRRLPGPQGTWLDAVAAEASYGKAYIVDLVSARTARRVLPGGTGRTDGRRAGAGPDEGLAAVRAIVAGAVGLTLAVTAVMVIRAARRPPGP</sequence>
<gene>
    <name evidence="2" type="ORF">HER39_03450</name>
</gene>
<keyword evidence="1" id="KW-1133">Transmembrane helix</keyword>
<comment type="caution">
    <text evidence="2">The sequence shown here is derived from an EMBL/GenBank/DDBJ whole genome shotgun (WGS) entry which is preliminary data.</text>
</comment>
<accession>A0ABX1JJZ5</accession>